<dbReference type="InterPro" id="IPR000719">
    <property type="entry name" value="Prot_kinase_dom"/>
</dbReference>
<dbReference type="PROSITE" id="PS50011">
    <property type="entry name" value="PROTEIN_KINASE_DOM"/>
    <property type="match status" value="1"/>
</dbReference>
<dbReference type="PROSITE" id="PS00109">
    <property type="entry name" value="PROTEIN_KINASE_TYR"/>
    <property type="match status" value="1"/>
</dbReference>
<evidence type="ECO:0000313" key="4">
    <source>
        <dbReference type="Proteomes" id="UP000679992"/>
    </source>
</evidence>
<dbReference type="InterPro" id="IPR020635">
    <property type="entry name" value="Tyr_kinase_cat_dom"/>
</dbReference>
<dbReference type="PROSITE" id="PS00107">
    <property type="entry name" value="PROTEIN_KINASE_ATP"/>
    <property type="match status" value="1"/>
</dbReference>
<evidence type="ECO:0000256" key="1">
    <source>
        <dbReference type="PROSITE-ProRule" id="PRU10141"/>
    </source>
</evidence>
<protein>
    <recommendedName>
        <fullName evidence="2">Protein kinase domain-containing protein</fullName>
    </recommendedName>
</protein>
<proteinExistence type="predicted"/>
<dbReference type="PANTHER" id="PTHR24361">
    <property type="entry name" value="MITOGEN-ACTIVATED KINASE KINASE KINASE"/>
    <property type="match status" value="1"/>
</dbReference>
<dbReference type="InterPro" id="IPR053235">
    <property type="entry name" value="Ser_Thr_kinase"/>
</dbReference>
<dbReference type="Pfam" id="PF00069">
    <property type="entry name" value="Pkinase"/>
    <property type="match status" value="1"/>
</dbReference>
<dbReference type="SMART" id="SM00219">
    <property type="entry name" value="TyrKc"/>
    <property type="match status" value="1"/>
</dbReference>
<dbReference type="Gene3D" id="1.10.510.10">
    <property type="entry name" value="Transferase(Phosphotransferase) domain 1"/>
    <property type="match status" value="1"/>
</dbReference>
<accession>A0ABQ4MJH7</accession>
<evidence type="ECO:0000313" key="3">
    <source>
        <dbReference type="EMBL" id="GIP56148.1"/>
    </source>
</evidence>
<keyword evidence="1" id="KW-0067">ATP-binding</keyword>
<dbReference type="SUPFAM" id="SSF56112">
    <property type="entry name" value="Protein kinase-like (PK-like)"/>
    <property type="match status" value="1"/>
</dbReference>
<keyword evidence="1" id="KW-0547">Nucleotide-binding</keyword>
<dbReference type="RefSeq" id="WP_213656820.1">
    <property type="nucleotide sequence ID" value="NZ_BOSL01000033.1"/>
</dbReference>
<feature type="domain" description="Protein kinase" evidence="2">
    <location>
        <begin position="16"/>
        <end position="277"/>
    </location>
</feature>
<dbReference type="InterPro" id="IPR011009">
    <property type="entry name" value="Kinase-like_dom_sf"/>
</dbReference>
<comment type="caution">
    <text evidence="3">The sequence shown here is derived from an EMBL/GenBank/DDBJ whole genome shotgun (WGS) entry which is preliminary data.</text>
</comment>
<evidence type="ECO:0000259" key="2">
    <source>
        <dbReference type="PROSITE" id="PS50011"/>
    </source>
</evidence>
<organism evidence="3 4">
    <name type="scientific">Paenibacillus vini</name>
    <dbReference type="NCBI Taxonomy" id="1476024"/>
    <lineage>
        <taxon>Bacteria</taxon>
        <taxon>Bacillati</taxon>
        <taxon>Bacillota</taxon>
        <taxon>Bacilli</taxon>
        <taxon>Bacillales</taxon>
        <taxon>Paenibacillaceae</taxon>
        <taxon>Paenibacillus</taxon>
    </lineage>
</organism>
<dbReference type="InterPro" id="IPR008266">
    <property type="entry name" value="Tyr_kinase_AS"/>
</dbReference>
<dbReference type="Proteomes" id="UP000679992">
    <property type="component" value="Unassembled WGS sequence"/>
</dbReference>
<keyword evidence="4" id="KW-1185">Reference proteome</keyword>
<name>A0ABQ4MJH7_9BACL</name>
<feature type="binding site" evidence="1">
    <location>
        <position position="45"/>
    </location>
    <ligand>
        <name>ATP</name>
        <dbReference type="ChEBI" id="CHEBI:30616"/>
    </ligand>
</feature>
<reference evidence="3 4" key="1">
    <citation type="submission" date="2021-03" db="EMBL/GenBank/DDBJ databases">
        <title>Antimicrobial resistance genes in bacteria isolated from Japanese honey, and their potential for conferring macrolide and lincosamide resistance in the American foulbrood pathogen Paenibacillus larvae.</title>
        <authorList>
            <person name="Okamoto M."/>
            <person name="Kumagai M."/>
            <person name="Kanamori H."/>
            <person name="Takamatsu D."/>
        </authorList>
    </citation>
    <scope>NUCLEOTIDE SEQUENCE [LARGE SCALE GENOMIC DNA]</scope>
    <source>
        <strain evidence="3 4">J42TS3</strain>
    </source>
</reference>
<gene>
    <name evidence="3" type="ORF">J42TS3_51830</name>
</gene>
<dbReference type="EMBL" id="BOSL01000033">
    <property type="protein sequence ID" value="GIP56148.1"/>
    <property type="molecule type" value="Genomic_DNA"/>
</dbReference>
<dbReference type="CDD" id="cd00180">
    <property type="entry name" value="PKc"/>
    <property type="match status" value="1"/>
</dbReference>
<dbReference type="InterPro" id="IPR017441">
    <property type="entry name" value="Protein_kinase_ATP_BS"/>
</dbReference>
<sequence length="376" mass="44316">MLVPGELVKFDSMKNFRYISPLGSGGTGDAHLFKDETTDMLFAFKKYAPKDENNSDDSYRRFVDEIKILFNISHNNIVRVFNYYLYSEAKTGYLQMEYVEGTAIHEFEPSFWKDWEDIFKEVIYAFEYLEEKKILHRDIRPANILIDKDENVKIIDFGFGKKLDFDETGGESIFLNWPVTQWPNETQLEGIYNHQSEIYFIGKLFQNILREKGEVERFKFNHILDKMTKLEQYERYGSFKDISQAISEGVISEIDFSRTEKDTYKNFADALVDHISYYNDKYEPINDIESILNKLGTLIRSSSLETFIQDNSQLIRCFIKGSYVYKSKCDIEVQHVKKFYQLLVRLDPYKQKIVLDNIQTRLSGVKINISDDDLPF</sequence>